<protein>
    <submittedName>
        <fullName evidence="1">Uncharacterized protein</fullName>
    </submittedName>
</protein>
<comment type="caution">
    <text evidence="1">The sequence shown here is derived from an EMBL/GenBank/DDBJ whole genome shotgun (WGS) entry which is preliminary data.</text>
</comment>
<keyword evidence="2" id="KW-1185">Reference proteome</keyword>
<gene>
    <name evidence="1" type="ORF">JKF63_00827</name>
</gene>
<evidence type="ECO:0000313" key="1">
    <source>
        <dbReference type="EMBL" id="KAG5490705.1"/>
    </source>
</evidence>
<proteinExistence type="predicted"/>
<name>A0A836I8Y3_9TRYP</name>
<reference evidence="1 2" key="1">
    <citation type="submission" date="2021-02" db="EMBL/GenBank/DDBJ databases">
        <title>Porcisia hertigi Genome sequencing and assembly.</title>
        <authorList>
            <person name="Almutairi H."/>
            <person name="Gatherer D."/>
        </authorList>
    </citation>
    <scope>NUCLEOTIDE SEQUENCE [LARGE SCALE GENOMIC DNA]</scope>
    <source>
        <strain evidence="1 2">C119</strain>
    </source>
</reference>
<accession>A0A836I8Y3</accession>
<dbReference type="OrthoDB" id="265734at2759"/>
<sequence>MQNETPPASLTGAVSAGGAVVRLGATLRQTEQAFAELASLEGLLSSMSLGAADLIRASTTPVETAQTKGSLMIHKAAERDRAELASTQALDEPSAYECEVQRAWCSALERENVFYSTGLSTSFSALERSVSDIMVLALSSKLQRVAEKVGQLCTTLDERAQKTRQKQKLPLERAMLVCEAVHTIHQFAHVSLEPEDAESRKRSVATPCASSHSPQLITENPEKSRVFPATHDADWWNVYAGLDGVLHRATPSRGSSAQGGNEEVVEGQLELQRKRLLGLLQEMTTWLIDDKGATR</sequence>
<evidence type="ECO:0000313" key="2">
    <source>
        <dbReference type="Proteomes" id="UP000674318"/>
    </source>
</evidence>
<dbReference type="KEGG" id="phet:94286953"/>
<dbReference type="Proteomes" id="UP000674318">
    <property type="component" value="Unassembled WGS sequence"/>
</dbReference>
<dbReference type="GeneID" id="94286953"/>
<dbReference type="AlphaFoldDB" id="A0A836I8Y3"/>
<dbReference type="EMBL" id="JAFJZO010000036">
    <property type="protein sequence ID" value="KAG5490705.1"/>
    <property type="molecule type" value="Genomic_DNA"/>
</dbReference>
<organism evidence="1 2">
    <name type="scientific">Porcisia hertigi</name>
    <dbReference type="NCBI Taxonomy" id="2761500"/>
    <lineage>
        <taxon>Eukaryota</taxon>
        <taxon>Discoba</taxon>
        <taxon>Euglenozoa</taxon>
        <taxon>Kinetoplastea</taxon>
        <taxon>Metakinetoplastina</taxon>
        <taxon>Trypanosomatida</taxon>
        <taxon>Trypanosomatidae</taxon>
        <taxon>Leishmaniinae</taxon>
        <taxon>Porcisia</taxon>
    </lineage>
</organism>
<dbReference type="RefSeq" id="XP_067753033.1">
    <property type="nucleotide sequence ID" value="XM_067896876.1"/>
</dbReference>